<comment type="caution">
    <text evidence="7">The sequence shown here is derived from an EMBL/GenBank/DDBJ whole genome shotgun (WGS) entry which is preliminary data.</text>
</comment>
<evidence type="ECO:0000256" key="3">
    <source>
        <dbReference type="ARBA" id="ARBA00022679"/>
    </source>
</evidence>
<evidence type="ECO:0000313" key="7">
    <source>
        <dbReference type="EMBL" id="MFB9760090.1"/>
    </source>
</evidence>
<gene>
    <name evidence="7" type="ORF">ACFFMS_17120</name>
</gene>
<evidence type="ECO:0000256" key="5">
    <source>
        <dbReference type="ARBA" id="ARBA00022842"/>
    </source>
</evidence>
<evidence type="ECO:0000256" key="6">
    <source>
        <dbReference type="RuleBase" id="RU004466"/>
    </source>
</evidence>
<dbReference type="SUPFAM" id="SSF48576">
    <property type="entry name" value="Terpenoid synthases"/>
    <property type="match status" value="1"/>
</dbReference>
<evidence type="ECO:0000256" key="4">
    <source>
        <dbReference type="ARBA" id="ARBA00022723"/>
    </source>
</evidence>
<dbReference type="PANTHER" id="PTHR12001">
    <property type="entry name" value="GERANYLGERANYL PYROPHOSPHATE SYNTHASE"/>
    <property type="match status" value="1"/>
</dbReference>
<comment type="cofactor">
    <cofactor evidence="1">
        <name>Mg(2+)</name>
        <dbReference type="ChEBI" id="CHEBI:18420"/>
    </cofactor>
</comment>
<keyword evidence="3 6" id="KW-0808">Transferase</keyword>
<name>A0ABV5WHM6_9BACI</name>
<keyword evidence="4" id="KW-0479">Metal-binding</keyword>
<sequence>MIATEHLIQEKQLQQLYADCFAYKKKQGSPFRLITLQHYKVFGGTSPDIQQIADAVEQLILSLDIIDDWQDEDLAEAAPWMKIEKAQALNIALLFLNSSMNHIIASSFQNQNAAARCMHQCLNISIEGQYLDIENAISNEEQYIIMCRKKSGSLLTLASLLGSLLATDNVPACIASYASDMGVAAQIANDMRDAVNITGKSDWRKKKRTLPILYLLHPKVEKGQLVRDYFAGTISFEELAEREEELVHIVKSSGALVYANAVRELHQNQAIAAIDSLQVNRKSKQALKEIFLQKL</sequence>
<organism evidence="7 8">
    <name type="scientific">Ectobacillus funiculus</name>
    <dbReference type="NCBI Taxonomy" id="137993"/>
    <lineage>
        <taxon>Bacteria</taxon>
        <taxon>Bacillati</taxon>
        <taxon>Bacillota</taxon>
        <taxon>Bacilli</taxon>
        <taxon>Bacillales</taxon>
        <taxon>Bacillaceae</taxon>
        <taxon>Ectobacillus</taxon>
    </lineage>
</organism>
<comment type="similarity">
    <text evidence="2 6">Belongs to the FPP/GGPP synthase family.</text>
</comment>
<dbReference type="SFLD" id="SFLDS00005">
    <property type="entry name" value="Isoprenoid_Synthase_Type_I"/>
    <property type="match status" value="1"/>
</dbReference>
<evidence type="ECO:0000313" key="8">
    <source>
        <dbReference type="Proteomes" id="UP001589609"/>
    </source>
</evidence>
<dbReference type="InterPro" id="IPR033965">
    <property type="entry name" value="ComQ"/>
</dbReference>
<reference evidence="7 8" key="1">
    <citation type="submission" date="2024-09" db="EMBL/GenBank/DDBJ databases">
        <authorList>
            <person name="Sun Q."/>
            <person name="Mori K."/>
        </authorList>
    </citation>
    <scope>NUCLEOTIDE SEQUENCE [LARGE SCALE GENOMIC DNA]</scope>
    <source>
        <strain evidence="7 8">JCM 11201</strain>
    </source>
</reference>
<dbReference type="Gene3D" id="1.10.600.10">
    <property type="entry name" value="Farnesyl Diphosphate Synthase"/>
    <property type="match status" value="1"/>
</dbReference>
<dbReference type="SFLD" id="SFLDG01211">
    <property type="entry name" value="Competence_Regulatory_Protein"/>
    <property type="match status" value="1"/>
</dbReference>
<dbReference type="InterPro" id="IPR000092">
    <property type="entry name" value="Polyprenyl_synt"/>
</dbReference>
<dbReference type="EMBL" id="JBHMAF010000108">
    <property type="protein sequence ID" value="MFB9760090.1"/>
    <property type="molecule type" value="Genomic_DNA"/>
</dbReference>
<dbReference type="Proteomes" id="UP001589609">
    <property type="component" value="Unassembled WGS sequence"/>
</dbReference>
<evidence type="ECO:0000256" key="2">
    <source>
        <dbReference type="ARBA" id="ARBA00006706"/>
    </source>
</evidence>
<proteinExistence type="inferred from homology"/>
<dbReference type="Pfam" id="PF00348">
    <property type="entry name" value="polyprenyl_synt"/>
    <property type="match status" value="1"/>
</dbReference>
<keyword evidence="8" id="KW-1185">Reference proteome</keyword>
<dbReference type="PANTHER" id="PTHR12001:SF69">
    <property type="entry name" value="ALL TRANS-POLYPRENYL-DIPHOSPHATE SYNTHASE PDSS1"/>
    <property type="match status" value="1"/>
</dbReference>
<evidence type="ECO:0000256" key="1">
    <source>
        <dbReference type="ARBA" id="ARBA00001946"/>
    </source>
</evidence>
<protein>
    <submittedName>
        <fullName evidence="7">Polyprenyl synthetase family protein</fullName>
    </submittedName>
</protein>
<accession>A0ABV5WHM6</accession>
<dbReference type="RefSeq" id="WP_379950421.1">
    <property type="nucleotide sequence ID" value="NZ_JBHMAF010000108.1"/>
</dbReference>
<dbReference type="InterPro" id="IPR008949">
    <property type="entry name" value="Isoprenoid_synthase_dom_sf"/>
</dbReference>
<keyword evidence="5" id="KW-0460">Magnesium</keyword>